<gene>
    <name evidence="1" type="ORF">QFC24_003032</name>
</gene>
<comment type="caution">
    <text evidence="1">The sequence shown here is derived from an EMBL/GenBank/DDBJ whole genome shotgun (WGS) entry which is preliminary data.</text>
</comment>
<dbReference type="EMBL" id="JASBWV010000009">
    <property type="protein sequence ID" value="KAJ9124665.1"/>
    <property type="molecule type" value="Genomic_DNA"/>
</dbReference>
<evidence type="ECO:0000313" key="1">
    <source>
        <dbReference type="EMBL" id="KAJ9124665.1"/>
    </source>
</evidence>
<organism evidence="1 2">
    <name type="scientific">Naganishia onofrii</name>
    <dbReference type="NCBI Taxonomy" id="1851511"/>
    <lineage>
        <taxon>Eukaryota</taxon>
        <taxon>Fungi</taxon>
        <taxon>Dikarya</taxon>
        <taxon>Basidiomycota</taxon>
        <taxon>Agaricomycotina</taxon>
        <taxon>Tremellomycetes</taxon>
        <taxon>Filobasidiales</taxon>
        <taxon>Filobasidiaceae</taxon>
        <taxon>Naganishia</taxon>
    </lineage>
</organism>
<name>A0ACC2XMQ7_9TREE</name>
<accession>A0ACC2XMQ7</accession>
<proteinExistence type="predicted"/>
<protein>
    <submittedName>
        <fullName evidence="1">Uncharacterized protein</fullName>
    </submittedName>
</protein>
<reference evidence="1" key="1">
    <citation type="submission" date="2023-04" db="EMBL/GenBank/DDBJ databases">
        <title>Draft Genome sequencing of Naganishia species isolated from polar environments using Oxford Nanopore Technology.</title>
        <authorList>
            <person name="Leo P."/>
            <person name="Venkateswaran K."/>
        </authorList>
    </citation>
    <scope>NUCLEOTIDE SEQUENCE</scope>
    <source>
        <strain evidence="1">DBVPG 5303</strain>
    </source>
</reference>
<dbReference type="Proteomes" id="UP001234202">
    <property type="component" value="Unassembled WGS sequence"/>
</dbReference>
<keyword evidence="2" id="KW-1185">Reference proteome</keyword>
<sequence length="473" mass="53538">MSLPSSNRNTVSSGVSKANIKRKRQPDAQDQSGITKRRPPMPLSSQGISSNRPAAIEENSSRENAATSQLQAPALKEPLQTNHSVQNHSQPAHATGHPRSQPQATDSRKNRQDGKQLTEKQKTQMFDYLQAEVTSLRARDGERLAREARFAKELRESRRETQVIQEAVRAQQDYRDTAPIVRPVISREDAGDFRLANTRELLGLQIDPEDVGKGGAWTNRGYLKDQCWKLLLAISREVVTWAIAKKDLDPAPVWKKLHRLKKKDIVNESLGPTCWVGDLESKLDIARTIESCDERYQISDLRYPYNNVTISDSYWDNRDTVRRQEDARAWCFKAYKEDPGPRDIHVRLWPPPRASQLTTAVQHLHKNDPSSQQQRQVHESQTLKPREKADATHRGHNDNSTNDKNQRHNGDNGEKLPDDENDRSQNGDETSELSSEDNDEDKDGNDASDNDGDRGENNDGNGNNDDDDLNIGK</sequence>
<evidence type="ECO:0000313" key="2">
    <source>
        <dbReference type="Proteomes" id="UP001234202"/>
    </source>
</evidence>